<dbReference type="PANTHER" id="PTHR21087">
    <property type="entry name" value="SHIKIMATE KINASE"/>
    <property type="match status" value="1"/>
</dbReference>
<keyword evidence="7" id="KW-0963">Cytoplasm</keyword>
<dbReference type="UniPathway" id="UPA00053">
    <property type="reaction ID" value="UER00088"/>
</dbReference>
<comment type="catalytic activity">
    <reaction evidence="7">
        <text>shikimate + ATP = 3-phosphoshikimate + ADP + H(+)</text>
        <dbReference type="Rhea" id="RHEA:13121"/>
        <dbReference type="ChEBI" id="CHEBI:15378"/>
        <dbReference type="ChEBI" id="CHEBI:30616"/>
        <dbReference type="ChEBI" id="CHEBI:36208"/>
        <dbReference type="ChEBI" id="CHEBI:145989"/>
        <dbReference type="ChEBI" id="CHEBI:456216"/>
        <dbReference type="EC" id="2.7.1.71"/>
    </reaction>
</comment>
<dbReference type="GO" id="GO:0000287">
    <property type="term" value="F:magnesium ion binding"/>
    <property type="evidence" value="ECO:0007669"/>
    <property type="project" value="UniProtKB-UniRule"/>
</dbReference>
<keyword evidence="6 7" id="KW-0057">Aromatic amino acid biosynthesis</keyword>
<comment type="caution">
    <text evidence="8">The sequence shown here is derived from an EMBL/GenBank/DDBJ whole genome shotgun (WGS) entry which is preliminary data.</text>
</comment>
<dbReference type="InterPro" id="IPR027417">
    <property type="entry name" value="P-loop_NTPase"/>
</dbReference>
<dbReference type="EC" id="2.7.1.71" evidence="7"/>
<dbReference type="GO" id="GO:0009423">
    <property type="term" value="P:chorismate biosynthetic process"/>
    <property type="evidence" value="ECO:0007669"/>
    <property type="project" value="UniProtKB-UniRule"/>
</dbReference>
<dbReference type="GO" id="GO:0008652">
    <property type="term" value="P:amino acid biosynthetic process"/>
    <property type="evidence" value="ECO:0007669"/>
    <property type="project" value="UniProtKB-KW"/>
</dbReference>
<keyword evidence="5 7" id="KW-0067">ATP-binding</keyword>
<feature type="binding site" evidence="7">
    <location>
        <position position="78"/>
    </location>
    <ligand>
        <name>substrate</name>
    </ligand>
</feature>
<dbReference type="Proteomes" id="UP000446866">
    <property type="component" value="Unassembled WGS sequence"/>
</dbReference>
<name>A0A845QFQ6_9FIRM</name>
<feature type="binding site" evidence="7">
    <location>
        <begin position="11"/>
        <end position="16"/>
    </location>
    <ligand>
        <name>ATP</name>
        <dbReference type="ChEBI" id="CHEBI:30616"/>
    </ligand>
</feature>
<dbReference type="GO" id="GO:0009073">
    <property type="term" value="P:aromatic amino acid family biosynthetic process"/>
    <property type="evidence" value="ECO:0007669"/>
    <property type="project" value="UniProtKB-KW"/>
</dbReference>
<comment type="subunit">
    <text evidence="7">Monomer.</text>
</comment>
<evidence type="ECO:0000256" key="7">
    <source>
        <dbReference type="HAMAP-Rule" id="MF_00109"/>
    </source>
</evidence>
<proteinExistence type="inferred from homology"/>
<dbReference type="PRINTS" id="PR01100">
    <property type="entry name" value="SHIKIMTKNASE"/>
</dbReference>
<feature type="binding site" evidence="7">
    <location>
        <position position="133"/>
    </location>
    <ligand>
        <name>substrate</name>
    </ligand>
</feature>
<comment type="cofactor">
    <cofactor evidence="7">
        <name>Mg(2+)</name>
        <dbReference type="ChEBI" id="CHEBI:18420"/>
    </cofactor>
    <text evidence="7">Binds 1 Mg(2+) ion per subunit.</text>
</comment>
<comment type="caution">
    <text evidence="7">Lacks conserved residue(s) required for the propagation of feature annotation.</text>
</comment>
<feature type="binding site" evidence="7">
    <location>
        <position position="116"/>
    </location>
    <ligand>
        <name>ATP</name>
        <dbReference type="ChEBI" id="CHEBI:30616"/>
    </ligand>
</feature>
<dbReference type="SUPFAM" id="SSF52540">
    <property type="entry name" value="P-loop containing nucleoside triphosphate hydrolases"/>
    <property type="match status" value="1"/>
</dbReference>
<keyword evidence="2 7" id="KW-0808">Transferase</keyword>
<dbReference type="GO" id="GO:0005829">
    <property type="term" value="C:cytosol"/>
    <property type="evidence" value="ECO:0007669"/>
    <property type="project" value="TreeGrafter"/>
</dbReference>
<evidence type="ECO:0000256" key="1">
    <source>
        <dbReference type="ARBA" id="ARBA00022605"/>
    </source>
</evidence>
<dbReference type="InterPro" id="IPR000623">
    <property type="entry name" value="Shikimate_kinase/TSH1"/>
</dbReference>
<dbReference type="GO" id="GO:0004765">
    <property type="term" value="F:shikimate kinase activity"/>
    <property type="evidence" value="ECO:0007669"/>
    <property type="project" value="UniProtKB-UniRule"/>
</dbReference>
<dbReference type="Pfam" id="PF01202">
    <property type="entry name" value="SKI"/>
    <property type="match status" value="1"/>
</dbReference>
<keyword evidence="7" id="KW-0479">Metal-binding</keyword>
<dbReference type="InterPro" id="IPR031322">
    <property type="entry name" value="Shikimate/glucono_kinase"/>
</dbReference>
<organism evidence="8 9">
    <name type="scientific">Anaerotruncus colihominis</name>
    <dbReference type="NCBI Taxonomy" id="169435"/>
    <lineage>
        <taxon>Bacteria</taxon>
        <taxon>Bacillati</taxon>
        <taxon>Bacillota</taxon>
        <taxon>Clostridia</taxon>
        <taxon>Eubacteriales</taxon>
        <taxon>Oscillospiraceae</taxon>
        <taxon>Anaerotruncus</taxon>
    </lineage>
</organism>
<comment type="subcellular location">
    <subcellularLocation>
        <location evidence="7">Cytoplasm</location>
    </subcellularLocation>
</comment>
<dbReference type="AlphaFoldDB" id="A0A845QFQ6"/>
<comment type="similarity">
    <text evidence="7">Belongs to the shikimate kinase family.</text>
</comment>
<dbReference type="Gene3D" id="3.40.50.300">
    <property type="entry name" value="P-loop containing nucleotide triphosphate hydrolases"/>
    <property type="match status" value="1"/>
</dbReference>
<evidence type="ECO:0000256" key="6">
    <source>
        <dbReference type="ARBA" id="ARBA00023141"/>
    </source>
</evidence>
<dbReference type="EMBL" id="QXWK01000003">
    <property type="protein sequence ID" value="NBH60519.1"/>
    <property type="molecule type" value="Genomic_DNA"/>
</dbReference>
<feature type="binding site" evidence="7">
    <location>
        <position position="33"/>
    </location>
    <ligand>
        <name>substrate</name>
    </ligand>
</feature>
<dbReference type="PANTHER" id="PTHR21087:SF16">
    <property type="entry name" value="SHIKIMATE KINASE 1, CHLOROPLASTIC"/>
    <property type="match status" value="1"/>
</dbReference>
<keyword evidence="7" id="KW-0460">Magnesium</keyword>
<evidence type="ECO:0000256" key="3">
    <source>
        <dbReference type="ARBA" id="ARBA00022741"/>
    </source>
</evidence>
<keyword evidence="4 7" id="KW-0418">Kinase</keyword>
<dbReference type="CDD" id="cd00464">
    <property type="entry name" value="SK"/>
    <property type="match status" value="1"/>
</dbReference>
<dbReference type="RefSeq" id="WP_160200821.1">
    <property type="nucleotide sequence ID" value="NZ_QXWK01000003.1"/>
</dbReference>
<evidence type="ECO:0000256" key="5">
    <source>
        <dbReference type="ARBA" id="ARBA00022840"/>
    </source>
</evidence>
<comment type="pathway">
    <text evidence="7">Metabolic intermediate biosynthesis; chorismate biosynthesis; chorismate from D-erythrose 4-phosphate and phosphoenolpyruvate: step 5/7.</text>
</comment>
<evidence type="ECO:0000313" key="8">
    <source>
        <dbReference type="EMBL" id="NBH60519.1"/>
    </source>
</evidence>
<comment type="function">
    <text evidence="7">Catalyzes the specific phosphorylation of the 3-hydroxyl group of shikimic acid using ATP as a cosubstrate.</text>
</comment>
<dbReference type="GO" id="GO:0005524">
    <property type="term" value="F:ATP binding"/>
    <property type="evidence" value="ECO:0007669"/>
    <property type="project" value="UniProtKB-UniRule"/>
</dbReference>
<keyword evidence="1 7" id="KW-0028">Amino-acid biosynthesis</keyword>
<keyword evidence="9" id="KW-1185">Reference proteome</keyword>
<gene>
    <name evidence="7" type="primary">aroK</name>
    <name evidence="8" type="ORF">D0435_02365</name>
</gene>
<accession>A0A845QFQ6</accession>
<reference evidence="8 9" key="1">
    <citation type="submission" date="2018-08" db="EMBL/GenBank/DDBJ databases">
        <title>Murine metabolic-syndrome-specific gut microbial biobank.</title>
        <authorList>
            <person name="Liu C."/>
        </authorList>
    </citation>
    <scope>NUCLEOTIDE SEQUENCE [LARGE SCALE GENOMIC DNA]</scope>
    <source>
        <strain evidence="8 9">28</strain>
    </source>
</reference>
<evidence type="ECO:0000256" key="4">
    <source>
        <dbReference type="ARBA" id="ARBA00022777"/>
    </source>
</evidence>
<evidence type="ECO:0000256" key="2">
    <source>
        <dbReference type="ARBA" id="ARBA00022679"/>
    </source>
</evidence>
<evidence type="ECO:0000313" key="9">
    <source>
        <dbReference type="Proteomes" id="UP000446866"/>
    </source>
</evidence>
<dbReference type="HAMAP" id="MF_00109">
    <property type="entry name" value="Shikimate_kinase"/>
    <property type="match status" value="1"/>
</dbReference>
<feature type="binding site" evidence="7">
    <location>
        <position position="15"/>
    </location>
    <ligand>
        <name>Mg(2+)</name>
        <dbReference type="ChEBI" id="CHEBI:18420"/>
    </ligand>
</feature>
<keyword evidence="3 7" id="KW-0547">Nucleotide-binding</keyword>
<protein>
    <recommendedName>
        <fullName evidence="7">Shikimate kinase</fullName>
        <shortName evidence="7">SK</shortName>
        <ecNumber evidence="7">2.7.1.71</ecNumber>
    </recommendedName>
</protein>
<sequence>MQNIILVGMPSCGKSTVGVVLAKTLNKGFVDTDLLIQQREKRTLQEIIDSRGNGYFHRVEESVLLDFKGADYVVATGGSAIYFDKAMNCFKENGIVVYLQVTLDTVLERLSNIKTRGVTLEKGQTLADLYQQRVPLYEKYADVTICCDECTVEDVVEKIAAALN</sequence>